<dbReference type="AlphaFoldDB" id="A0A0G0U0X3"/>
<dbReference type="InterPro" id="IPR008969">
    <property type="entry name" value="CarboxyPept-like_regulatory"/>
</dbReference>
<evidence type="ECO:0000313" key="4">
    <source>
        <dbReference type="Proteomes" id="UP000034601"/>
    </source>
</evidence>
<feature type="transmembrane region" description="Helical" evidence="2">
    <location>
        <begin position="68"/>
        <end position="90"/>
    </location>
</feature>
<evidence type="ECO:0000313" key="3">
    <source>
        <dbReference type="EMBL" id="KKR82769.1"/>
    </source>
</evidence>
<evidence type="ECO:0000256" key="2">
    <source>
        <dbReference type="SAM" id="Phobius"/>
    </source>
</evidence>
<dbReference type="Gene3D" id="2.60.40.1120">
    <property type="entry name" value="Carboxypeptidase-like, regulatory domain"/>
    <property type="match status" value="1"/>
</dbReference>
<sequence length="448" mass="48854">MIHFEALDSAFFTRYGFGGMEQHPIPQNVTAFEFHLVGDMTLKQFGYLAGGLIIAYFTYVLIFPLSAIIASPIIVLSALSGAAFAFLPILDRPLDHWVGAYFKAVYSASGGTWKDPFNPKKRVESNDPGFKNRLKNYLAYLTPASFAPLQVLPPIQPTSLPMPTSFPLHPLFQPSLPTPSTPVPKKLDLSKITPPAVSYKPVLTQVPSPSFQTPFPSIPPVLAKPQNPQPLPPPLSSHLPSPQELNKLIAVAKQAQLLQARIVEIERELSWLKTSRFPPASAPTAAPVDAIKIEAQEKAPANKFQQMVGSLQGLIKQTEELHRESEVITKHLPHPHSQNVVIVKPEQPPTPQPTLTTTPNVINGIVTDSTGNYLEGAIVIIHNKADLPVRALKTNKLGQFAGATPLSDGTYNLTLEKDNLEFDTLQLALEGKTLPPLLIHAKKGVVNG</sequence>
<comment type="caution">
    <text evidence="3">The sequence shown here is derived from an EMBL/GenBank/DDBJ whole genome shotgun (WGS) entry which is preliminary data.</text>
</comment>
<keyword evidence="2" id="KW-1133">Transmembrane helix</keyword>
<gene>
    <name evidence="3" type="ORF">UU29_C0009G0040</name>
</gene>
<dbReference type="Proteomes" id="UP000034601">
    <property type="component" value="Unassembled WGS sequence"/>
</dbReference>
<feature type="transmembrane region" description="Helical" evidence="2">
    <location>
        <begin position="45"/>
        <end position="62"/>
    </location>
</feature>
<protein>
    <submittedName>
        <fullName evidence="3">Uncharacterized protein</fullName>
    </submittedName>
</protein>
<keyword evidence="2" id="KW-0472">Membrane</keyword>
<reference evidence="3 4" key="1">
    <citation type="journal article" date="2015" name="Nature">
        <title>rRNA introns, odd ribosomes, and small enigmatic genomes across a large radiation of phyla.</title>
        <authorList>
            <person name="Brown C.T."/>
            <person name="Hug L.A."/>
            <person name="Thomas B.C."/>
            <person name="Sharon I."/>
            <person name="Castelle C.J."/>
            <person name="Singh A."/>
            <person name="Wilkins M.J."/>
            <person name="Williams K.H."/>
            <person name="Banfield J.F."/>
        </authorList>
    </citation>
    <scope>NUCLEOTIDE SEQUENCE [LARGE SCALE GENOMIC DNA]</scope>
</reference>
<dbReference type="InterPro" id="IPR024414">
    <property type="entry name" value="Uncharacterised_PrgI"/>
</dbReference>
<name>A0A0G0U0X3_9BACT</name>
<dbReference type="Pfam" id="PF12666">
    <property type="entry name" value="PrgI"/>
    <property type="match status" value="1"/>
</dbReference>
<dbReference type="SUPFAM" id="SSF49464">
    <property type="entry name" value="Carboxypeptidase regulatory domain-like"/>
    <property type="match status" value="1"/>
</dbReference>
<keyword evidence="2" id="KW-0812">Transmembrane</keyword>
<accession>A0A0G0U0X3</accession>
<organism evidence="3 4">
    <name type="scientific">Candidatus Daviesbacteria bacterium GW2011_GWA2_40_9</name>
    <dbReference type="NCBI Taxonomy" id="1618424"/>
    <lineage>
        <taxon>Bacteria</taxon>
        <taxon>Candidatus Daviesiibacteriota</taxon>
    </lineage>
</organism>
<proteinExistence type="predicted"/>
<evidence type="ECO:0000256" key="1">
    <source>
        <dbReference type="SAM" id="MobiDB-lite"/>
    </source>
</evidence>
<dbReference type="EMBL" id="LCAB01000009">
    <property type="protein sequence ID" value="KKR82769.1"/>
    <property type="molecule type" value="Genomic_DNA"/>
</dbReference>
<feature type="region of interest" description="Disordered" evidence="1">
    <location>
        <begin position="215"/>
        <end position="234"/>
    </location>
</feature>